<keyword evidence="2" id="KW-0812">Transmembrane</keyword>
<dbReference type="Proteomes" id="UP000620224">
    <property type="component" value="Unassembled WGS sequence"/>
</dbReference>
<evidence type="ECO:0000256" key="2">
    <source>
        <dbReference type="SAM" id="Phobius"/>
    </source>
</evidence>
<organism evidence="3 4">
    <name type="scientific">Streptomyces lucensis JCM 4490</name>
    <dbReference type="NCBI Taxonomy" id="1306176"/>
    <lineage>
        <taxon>Bacteria</taxon>
        <taxon>Bacillati</taxon>
        <taxon>Actinomycetota</taxon>
        <taxon>Actinomycetes</taxon>
        <taxon>Kitasatosporales</taxon>
        <taxon>Streptomycetaceae</taxon>
        <taxon>Streptomyces</taxon>
    </lineage>
</organism>
<feature type="compositionally biased region" description="Low complexity" evidence="1">
    <location>
        <begin position="503"/>
        <end position="518"/>
    </location>
</feature>
<keyword evidence="2" id="KW-1133">Transmembrane helix</keyword>
<accession>A0A918JCF4</accession>
<dbReference type="EMBL" id="BMUE01000014">
    <property type="protein sequence ID" value="GGW71349.1"/>
    <property type="molecule type" value="Genomic_DNA"/>
</dbReference>
<evidence type="ECO:0000313" key="3">
    <source>
        <dbReference type="EMBL" id="GGW71349.1"/>
    </source>
</evidence>
<feature type="region of interest" description="Disordered" evidence="1">
    <location>
        <begin position="1"/>
        <end position="23"/>
    </location>
</feature>
<gene>
    <name evidence="3" type="ORF">GCM10010503_55970</name>
</gene>
<dbReference type="AlphaFoldDB" id="A0A918JCF4"/>
<proteinExistence type="predicted"/>
<feature type="transmembrane region" description="Helical" evidence="2">
    <location>
        <begin position="98"/>
        <end position="116"/>
    </location>
</feature>
<feature type="transmembrane region" description="Helical" evidence="2">
    <location>
        <begin position="150"/>
        <end position="168"/>
    </location>
</feature>
<sequence>MAGSAHATLAGLRRERRPRDPAARVRGPWATAPLAAVAAAYALAQLLLVRPGMGLGWDETVYVSQVSGHAPAAFFSAPRARGVSLLVAPIASWSSSTALLRTYLAVLSGLALYVSLRAWRRLFPVRVLALAGALFASLWVTLFYGPQAMPNLWVALGALTAVACFLRARDRGDRAALWGLAASATLMAWMRPTDAVWVTLPLLALGLVRRHWRALCVLLAGLAAGAAEWVIEAYVSYGGLGRRLSAGSDIQGGLGWHFAVPDQLRSLGGRALCRPCTGALPHPLITLWWFVLPPLAVLGLAVAVRARRRAATTLALACAATAAFPYLFLIGYAAPRFLLPAYALLALPVAAALLHLATAPRGPWRRAALALVCVGLAGHLAVQLAVLARTVDGATASHRDWSRTADRLHRLGVRPPCLLTGRQAIPIAFYTGCASAATSGHNANSSVAVIARTARRMPVAVLVPEGSRPPAYARHWPVSRFDDVLLYHAVPPARSTRAGSRTPAAAPDPAGPDAGRRG</sequence>
<feature type="transmembrane region" description="Helical" evidence="2">
    <location>
        <begin position="310"/>
        <end position="330"/>
    </location>
</feature>
<dbReference type="RefSeq" id="WP_190018130.1">
    <property type="nucleotide sequence ID" value="NZ_BMUE01000014.1"/>
</dbReference>
<reference evidence="3" key="2">
    <citation type="submission" date="2020-09" db="EMBL/GenBank/DDBJ databases">
        <authorList>
            <person name="Sun Q."/>
            <person name="Ohkuma M."/>
        </authorList>
    </citation>
    <scope>NUCLEOTIDE SEQUENCE</scope>
    <source>
        <strain evidence="3">JCM 4490</strain>
    </source>
</reference>
<protein>
    <recommendedName>
        <fullName evidence="5">Integral membrane protein</fullName>
    </recommendedName>
</protein>
<reference evidence="3" key="1">
    <citation type="journal article" date="2014" name="Int. J. Syst. Evol. Microbiol.">
        <title>Complete genome sequence of Corynebacterium casei LMG S-19264T (=DSM 44701T), isolated from a smear-ripened cheese.</title>
        <authorList>
            <consortium name="US DOE Joint Genome Institute (JGI-PGF)"/>
            <person name="Walter F."/>
            <person name="Albersmeier A."/>
            <person name="Kalinowski J."/>
            <person name="Ruckert C."/>
        </authorList>
    </citation>
    <scope>NUCLEOTIDE SEQUENCE</scope>
    <source>
        <strain evidence="3">JCM 4490</strain>
    </source>
</reference>
<evidence type="ECO:0000313" key="4">
    <source>
        <dbReference type="Proteomes" id="UP000620224"/>
    </source>
</evidence>
<feature type="transmembrane region" description="Helical" evidence="2">
    <location>
        <begin position="123"/>
        <end position="144"/>
    </location>
</feature>
<feature type="transmembrane region" description="Helical" evidence="2">
    <location>
        <begin position="368"/>
        <end position="388"/>
    </location>
</feature>
<name>A0A918JCF4_9ACTN</name>
<evidence type="ECO:0000256" key="1">
    <source>
        <dbReference type="SAM" id="MobiDB-lite"/>
    </source>
</evidence>
<feature type="transmembrane region" description="Helical" evidence="2">
    <location>
        <begin position="27"/>
        <end position="48"/>
    </location>
</feature>
<keyword evidence="2" id="KW-0472">Membrane</keyword>
<keyword evidence="4" id="KW-1185">Reference proteome</keyword>
<feature type="region of interest" description="Disordered" evidence="1">
    <location>
        <begin position="494"/>
        <end position="518"/>
    </location>
</feature>
<evidence type="ECO:0008006" key="5">
    <source>
        <dbReference type="Google" id="ProtNLM"/>
    </source>
</evidence>
<feature type="transmembrane region" description="Helical" evidence="2">
    <location>
        <begin position="337"/>
        <end position="356"/>
    </location>
</feature>
<feature type="transmembrane region" description="Helical" evidence="2">
    <location>
        <begin position="284"/>
        <end position="304"/>
    </location>
</feature>
<comment type="caution">
    <text evidence="3">The sequence shown here is derived from an EMBL/GenBank/DDBJ whole genome shotgun (WGS) entry which is preliminary data.</text>
</comment>
<feature type="transmembrane region" description="Helical" evidence="2">
    <location>
        <begin position="212"/>
        <end position="235"/>
    </location>
</feature>